<organism evidence="1 2">
    <name type="scientific">Acidithiobacillus ferrivorans SS3</name>
    <dbReference type="NCBI Taxonomy" id="743299"/>
    <lineage>
        <taxon>Bacteria</taxon>
        <taxon>Pseudomonadati</taxon>
        <taxon>Pseudomonadota</taxon>
        <taxon>Acidithiobacillia</taxon>
        <taxon>Acidithiobacillales</taxon>
        <taxon>Acidithiobacillaceae</taxon>
        <taxon>Acidithiobacillus</taxon>
    </lineage>
</organism>
<dbReference type="KEGG" id="afi:Acife_1935"/>
<proteinExistence type="predicted"/>
<dbReference type="STRING" id="743299.Acife_1935"/>
<dbReference type="RefSeq" id="WP_014029311.1">
    <property type="nucleotide sequence ID" value="NC_015942.1"/>
</dbReference>
<dbReference type="AlphaFoldDB" id="G0JLK9"/>
<name>G0JLK9_9PROT</name>
<accession>G0JLK9</accession>
<gene>
    <name evidence="1" type="ORF">Acife_1935</name>
</gene>
<evidence type="ECO:0000313" key="1">
    <source>
        <dbReference type="EMBL" id="AEM48058.1"/>
    </source>
</evidence>
<dbReference type="HOGENOM" id="CLU_3057474_0_0_6"/>
<dbReference type="Proteomes" id="UP000009220">
    <property type="component" value="Chromosome"/>
</dbReference>
<dbReference type="EMBL" id="CP002985">
    <property type="protein sequence ID" value="AEM48058.1"/>
    <property type="molecule type" value="Genomic_DNA"/>
</dbReference>
<protein>
    <submittedName>
        <fullName evidence="1">Uncharacterized protein</fullName>
    </submittedName>
</protein>
<evidence type="ECO:0000313" key="2">
    <source>
        <dbReference type="Proteomes" id="UP000009220"/>
    </source>
</evidence>
<reference evidence="1 2" key="1">
    <citation type="journal article" date="2011" name="J. Bacteriol.">
        <title>Draft genome of the psychrotolerant acidophile Acidithiobacillus ferrivorans SS3.</title>
        <authorList>
            <person name="Liljeqvist M."/>
            <person name="Valdes J."/>
            <person name="Holmes D.S."/>
            <person name="Dopson M."/>
        </authorList>
    </citation>
    <scope>NUCLEOTIDE SEQUENCE [LARGE SCALE GENOMIC DNA]</scope>
    <source>
        <strain evidence="1 2">SS3</strain>
    </source>
</reference>
<sequence length="53" mass="5542">MEEKRSETNAAAPLSTGELAAYGLKSFIGFSLTGQLHAVYGSSKPGRNQKGGQ</sequence>